<dbReference type="EMBL" id="AVOT02073019">
    <property type="protein sequence ID" value="MBW0562703.1"/>
    <property type="molecule type" value="Genomic_DNA"/>
</dbReference>
<gene>
    <name evidence="1" type="ORF">O181_102418</name>
</gene>
<evidence type="ECO:0000313" key="1">
    <source>
        <dbReference type="EMBL" id="MBW0562703.1"/>
    </source>
</evidence>
<dbReference type="CDD" id="cd09272">
    <property type="entry name" value="RNase_HI_RT_Ty1"/>
    <property type="match status" value="1"/>
</dbReference>
<dbReference type="Proteomes" id="UP000765509">
    <property type="component" value="Unassembled WGS sequence"/>
</dbReference>
<dbReference type="PANTHER" id="PTHR11439:SF483">
    <property type="entry name" value="PEPTIDE SYNTHASE GLIP-LIKE, PUTATIVE (AFU_ORTHOLOGUE AFUA_3G12920)-RELATED"/>
    <property type="match status" value="1"/>
</dbReference>
<evidence type="ECO:0000313" key="2">
    <source>
        <dbReference type="Proteomes" id="UP000765509"/>
    </source>
</evidence>
<evidence type="ECO:0008006" key="3">
    <source>
        <dbReference type="Google" id="ProtNLM"/>
    </source>
</evidence>
<protein>
    <recommendedName>
        <fullName evidence="3">Reverse transcriptase Ty1/copia-type domain-containing protein</fullName>
    </recommendedName>
</protein>
<proteinExistence type="predicted"/>
<dbReference type="OrthoDB" id="3344688at2759"/>
<comment type="caution">
    <text evidence="1">The sequence shown here is derived from an EMBL/GenBank/DDBJ whole genome shotgun (WGS) entry which is preliminary data.</text>
</comment>
<keyword evidence="2" id="KW-1185">Reference proteome</keyword>
<reference evidence="1" key="1">
    <citation type="submission" date="2021-03" db="EMBL/GenBank/DDBJ databases">
        <title>Draft genome sequence of rust myrtle Austropuccinia psidii MF-1, a brazilian biotype.</title>
        <authorList>
            <person name="Quecine M.C."/>
            <person name="Pachon D.M.R."/>
            <person name="Bonatelli M.L."/>
            <person name="Correr F.H."/>
            <person name="Franceschini L.M."/>
            <person name="Leite T.F."/>
            <person name="Margarido G.R.A."/>
            <person name="Almeida C.A."/>
            <person name="Ferrarezi J.A."/>
            <person name="Labate C.A."/>
        </authorList>
    </citation>
    <scope>NUCLEOTIDE SEQUENCE</scope>
    <source>
        <strain evidence="1">MF-1</strain>
    </source>
</reference>
<name>A0A9Q3JGB4_9BASI</name>
<organism evidence="1 2">
    <name type="scientific">Austropuccinia psidii MF-1</name>
    <dbReference type="NCBI Taxonomy" id="1389203"/>
    <lineage>
        <taxon>Eukaryota</taxon>
        <taxon>Fungi</taxon>
        <taxon>Dikarya</taxon>
        <taxon>Basidiomycota</taxon>
        <taxon>Pucciniomycotina</taxon>
        <taxon>Pucciniomycetes</taxon>
        <taxon>Pucciniales</taxon>
        <taxon>Sphaerophragmiaceae</taxon>
        <taxon>Austropuccinia</taxon>
    </lineage>
</organism>
<dbReference type="AlphaFoldDB" id="A0A9Q3JGB4"/>
<sequence>MEQSKLRSVGGNTCVVSWSLLGFRGDEIEPSIYLFKWHGVFVIVWVHVDDGIVLSKSANALTSSEIKLKMKLKLNWSNHVDKIMGLNIGMGTGKLEISQPLLTKQLLDNYHLPIRDQLTTLLDSPIITNKGQLIDQTRYQWVLGSLIYLSLGSQPDITYSVNLLARFSSNPGQKQWEGLDHLISYLHWHQHQRLIYNKKDQGLSLWTDANLGGDHDRSTSGFMVKAFGNLIAWGSKRQQVVAMSACAYECVALVEGTQLMAYIRLVAEPILSQIPLTIHCDNNTAIMIAEDNLLKKRTKYLDRAFDFVNNFV</sequence>
<dbReference type="PANTHER" id="PTHR11439">
    <property type="entry name" value="GAG-POL-RELATED RETROTRANSPOSON"/>
    <property type="match status" value="1"/>
</dbReference>
<accession>A0A9Q3JGB4</accession>